<evidence type="ECO:0000256" key="1">
    <source>
        <dbReference type="SAM" id="MobiDB-lite"/>
    </source>
</evidence>
<feature type="region of interest" description="Disordered" evidence="1">
    <location>
        <begin position="1"/>
        <end position="35"/>
    </location>
</feature>
<dbReference type="AlphaFoldDB" id="A0A4C1VJH3"/>
<feature type="compositionally biased region" description="Polar residues" evidence="1">
    <location>
        <begin position="11"/>
        <end position="35"/>
    </location>
</feature>
<proteinExistence type="predicted"/>
<dbReference type="EMBL" id="BGZK01000353">
    <property type="protein sequence ID" value="GBP38739.1"/>
    <property type="molecule type" value="Genomic_DNA"/>
</dbReference>
<reference evidence="2 3" key="1">
    <citation type="journal article" date="2019" name="Commun. Biol.">
        <title>The bagworm genome reveals a unique fibroin gene that provides high tensile strength.</title>
        <authorList>
            <person name="Kono N."/>
            <person name="Nakamura H."/>
            <person name="Ohtoshi R."/>
            <person name="Tomita M."/>
            <person name="Numata K."/>
            <person name="Arakawa K."/>
        </authorList>
    </citation>
    <scope>NUCLEOTIDE SEQUENCE [LARGE SCALE GENOMIC DNA]</scope>
</reference>
<keyword evidence="3" id="KW-1185">Reference proteome</keyword>
<name>A0A4C1VJH3_EUMVA</name>
<dbReference type="Proteomes" id="UP000299102">
    <property type="component" value="Unassembled WGS sequence"/>
</dbReference>
<organism evidence="2 3">
    <name type="scientific">Eumeta variegata</name>
    <name type="common">Bagworm moth</name>
    <name type="synonym">Eumeta japonica</name>
    <dbReference type="NCBI Taxonomy" id="151549"/>
    <lineage>
        <taxon>Eukaryota</taxon>
        <taxon>Metazoa</taxon>
        <taxon>Ecdysozoa</taxon>
        <taxon>Arthropoda</taxon>
        <taxon>Hexapoda</taxon>
        <taxon>Insecta</taxon>
        <taxon>Pterygota</taxon>
        <taxon>Neoptera</taxon>
        <taxon>Endopterygota</taxon>
        <taxon>Lepidoptera</taxon>
        <taxon>Glossata</taxon>
        <taxon>Ditrysia</taxon>
        <taxon>Tineoidea</taxon>
        <taxon>Psychidae</taxon>
        <taxon>Oiketicinae</taxon>
        <taxon>Eumeta</taxon>
    </lineage>
</organism>
<comment type="caution">
    <text evidence="2">The sequence shown here is derived from an EMBL/GenBank/DDBJ whole genome shotgun (WGS) entry which is preliminary data.</text>
</comment>
<accession>A0A4C1VJH3</accession>
<evidence type="ECO:0000313" key="3">
    <source>
        <dbReference type="Proteomes" id="UP000299102"/>
    </source>
</evidence>
<feature type="compositionally biased region" description="Basic and acidic residues" evidence="1">
    <location>
        <begin position="1"/>
        <end position="10"/>
    </location>
</feature>
<evidence type="ECO:0000313" key="2">
    <source>
        <dbReference type="EMBL" id="GBP38739.1"/>
    </source>
</evidence>
<sequence length="198" mass="22317">MEEKEMEGRSETSILSLSRSKQTAPSDNRTGNNIVKGSAPTQLGYVFISLSDVTHIGPRILTDCRIVTERSVQRTKLCRSELAANYILRRYHAPRFFLLLRHVPILRHCDAFVTTFTAAKFHALYSTGRRTKLCRCEIDLAVDPNVVPAFDSKSEIVPDFDTGRTLNSNSGPTLDFNPSPVPNFDAHPDFNLLLFRFT</sequence>
<protein>
    <submittedName>
        <fullName evidence="2">Uncharacterized protein</fullName>
    </submittedName>
</protein>
<gene>
    <name evidence="2" type="ORF">EVAR_22388_1</name>
</gene>